<evidence type="ECO:0000259" key="2">
    <source>
        <dbReference type="Pfam" id="PF20233"/>
    </source>
</evidence>
<feature type="compositionally biased region" description="Acidic residues" evidence="1">
    <location>
        <begin position="385"/>
        <end position="395"/>
    </location>
</feature>
<dbReference type="EMBL" id="JAZHXI010000013">
    <property type="protein sequence ID" value="KAL2064644.1"/>
    <property type="molecule type" value="Genomic_DNA"/>
</dbReference>
<feature type="compositionally biased region" description="Polar residues" evidence="1">
    <location>
        <begin position="359"/>
        <end position="377"/>
    </location>
</feature>
<organism evidence="3 4">
    <name type="scientific">Oculimacula yallundae</name>
    <dbReference type="NCBI Taxonomy" id="86028"/>
    <lineage>
        <taxon>Eukaryota</taxon>
        <taxon>Fungi</taxon>
        <taxon>Dikarya</taxon>
        <taxon>Ascomycota</taxon>
        <taxon>Pezizomycotina</taxon>
        <taxon>Leotiomycetes</taxon>
        <taxon>Helotiales</taxon>
        <taxon>Ploettnerulaceae</taxon>
        <taxon>Oculimacula</taxon>
    </lineage>
</organism>
<sequence length="408" mass="46096">MGNLGGDMSSSQGKQKKAKKASTSTSESSSSSQLPSAWSQWDWNGVKGCFDRYRLNSAGNYEIEDDLGQQSNQPAAEPRSTPPLSSDSLQQNGLYQVPTNYTTSVTSSMDTLTTSMYQTSIQNTQQDSGMPSSPQHIRTRDPRSDREEFNPNYKVHQPWEFKYGRVFKVLWVEPKGMSVPGSNSGSSNASYTQRDNEDGNGKFQKVRRFIVINSMNGHCICLPINTYSRQGVTKRGVHAEHHTIVYTEKKPVYFPGEKEKGLTKKPIKIICSSPRHKLDEHSRLNYHKTYTVEYNVKVCFIGKVDKKSEWYLTADFNSAHPPLMQRGDQPLDEDETEHAEGGSSAYTYPQDLGEAWRNDGSSPSSKKPLVYNTSSFSPDRRDHYDIDEELEDGGDNDYPPRRHHSDMD</sequence>
<comment type="caution">
    <text evidence="3">The sequence shown here is derived from an EMBL/GenBank/DDBJ whole genome shotgun (WGS) entry which is preliminary data.</text>
</comment>
<feature type="compositionally biased region" description="Basic and acidic residues" evidence="1">
    <location>
        <begin position="138"/>
        <end position="149"/>
    </location>
</feature>
<dbReference type="Pfam" id="PF20233">
    <property type="entry name" value="DUF6590"/>
    <property type="match status" value="1"/>
</dbReference>
<accession>A0ABR4C415</accession>
<feature type="compositionally biased region" description="Polar residues" evidence="1">
    <location>
        <begin position="180"/>
        <end position="193"/>
    </location>
</feature>
<feature type="region of interest" description="Disordered" evidence="1">
    <location>
        <begin position="1"/>
        <end position="38"/>
    </location>
</feature>
<feature type="domain" description="DUF6590" evidence="2">
    <location>
        <begin position="160"/>
        <end position="312"/>
    </location>
</feature>
<dbReference type="InterPro" id="IPR046497">
    <property type="entry name" value="DUF6590"/>
</dbReference>
<feature type="compositionally biased region" description="Low complexity" evidence="1">
    <location>
        <begin position="21"/>
        <end position="38"/>
    </location>
</feature>
<keyword evidence="4" id="KW-1185">Reference proteome</keyword>
<proteinExistence type="predicted"/>
<feature type="compositionally biased region" description="Polar residues" evidence="1">
    <location>
        <begin position="122"/>
        <end position="136"/>
    </location>
</feature>
<feature type="region of interest" description="Disordered" evidence="1">
    <location>
        <begin position="67"/>
        <end position="91"/>
    </location>
</feature>
<name>A0ABR4C415_9HELO</name>
<reference evidence="3 4" key="1">
    <citation type="journal article" date="2024" name="Commun. Biol.">
        <title>Comparative genomic analysis of thermophilic fungi reveals convergent evolutionary adaptations and gene losses.</title>
        <authorList>
            <person name="Steindorff A.S."/>
            <person name="Aguilar-Pontes M.V."/>
            <person name="Robinson A.J."/>
            <person name="Andreopoulos B."/>
            <person name="LaButti K."/>
            <person name="Kuo A."/>
            <person name="Mondo S."/>
            <person name="Riley R."/>
            <person name="Otillar R."/>
            <person name="Haridas S."/>
            <person name="Lipzen A."/>
            <person name="Grimwood J."/>
            <person name="Schmutz J."/>
            <person name="Clum A."/>
            <person name="Reid I.D."/>
            <person name="Moisan M.C."/>
            <person name="Butler G."/>
            <person name="Nguyen T.T.M."/>
            <person name="Dewar K."/>
            <person name="Conant G."/>
            <person name="Drula E."/>
            <person name="Henrissat B."/>
            <person name="Hansel C."/>
            <person name="Singer S."/>
            <person name="Hutchinson M.I."/>
            <person name="de Vries R.P."/>
            <person name="Natvig D.O."/>
            <person name="Powell A.J."/>
            <person name="Tsang A."/>
            <person name="Grigoriev I.V."/>
        </authorList>
    </citation>
    <scope>NUCLEOTIDE SEQUENCE [LARGE SCALE GENOMIC DNA]</scope>
    <source>
        <strain evidence="3 4">CBS 494.80</strain>
    </source>
</reference>
<dbReference type="PANTHER" id="PTHR35391">
    <property type="entry name" value="C2H2-TYPE DOMAIN-CONTAINING PROTEIN-RELATED"/>
    <property type="match status" value="1"/>
</dbReference>
<gene>
    <name evidence="3" type="ORF">VTL71DRAFT_3782</name>
</gene>
<dbReference type="Proteomes" id="UP001595075">
    <property type="component" value="Unassembled WGS sequence"/>
</dbReference>
<feature type="region of interest" description="Disordered" evidence="1">
    <location>
        <begin position="178"/>
        <end position="199"/>
    </location>
</feature>
<evidence type="ECO:0000256" key="1">
    <source>
        <dbReference type="SAM" id="MobiDB-lite"/>
    </source>
</evidence>
<feature type="region of interest" description="Disordered" evidence="1">
    <location>
        <begin position="122"/>
        <end position="150"/>
    </location>
</feature>
<evidence type="ECO:0000313" key="3">
    <source>
        <dbReference type="EMBL" id="KAL2064644.1"/>
    </source>
</evidence>
<evidence type="ECO:0000313" key="4">
    <source>
        <dbReference type="Proteomes" id="UP001595075"/>
    </source>
</evidence>
<feature type="compositionally biased region" description="Polar residues" evidence="1">
    <location>
        <begin position="82"/>
        <end position="91"/>
    </location>
</feature>
<dbReference type="PANTHER" id="PTHR35391:SF5">
    <property type="entry name" value="DUF6590 DOMAIN-CONTAINING PROTEIN"/>
    <property type="match status" value="1"/>
</dbReference>
<feature type="region of interest" description="Disordered" evidence="1">
    <location>
        <begin position="318"/>
        <end position="408"/>
    </location>
</feature>
<protein>
    <recommendedName>
        <fullName evidence="2">DUF6590 domain-containing protein</fullName>
    </recommendedName>
</protein>